<dbReference type="OrthoDB" id="73846at2759"/>
<feature type="domain" description="Ketopantoate reductase C-terminal" evidence="7">
    <location>
        <begin position="321"/>
        <end position="477"/>
    </location>
</feature>
<accession>A0A371DET7</accession>
<dbReference type="EMBL" id="KZ857396">
    <property type="protein sequence ID" value="RDX51069.1"/>
    <property type="molecule type" value="Genomic_DNA"/>
</dbReference>
<evidence type="ECO:0000256" key="4">
    <source>
        <dbReference type="ARBA" id="ARBA00023002"/>
    </source>
</evidence>
<dbReference type="STRING" id="139420.A0A371DET7"/>
<dbReference type="Proteomes" id="UP000256964">
    <property type="component" value="Unassembled WGS sequence"/>
</dbReference>
<dbReference type="InterPro" id="IPR013332">
    <property type="entry name" value="KPR_N"/>
</dbReference>
<protein>
    <recommendedName>
        <fullName evidence="2">2-dehydropantoate 2-reductase</fullName>
        <ecNumber evidence="2">1.1.1.169</ecNumber>
    </recommendedName>
    <alternativeName>
        <fullName evidence="5">Ketopantoate reductase</fullName>
    </alternativeName>
</protein>
<dbReference type="GO" id="GO:0050661">
    <property type="term" value="F:NADP binding"/>
    <property type="evidence" value="ECO:0007669"/>
    <property type="project" value="TreeGrafter"/>
</dbReference>
<evidence type="ECO:0000256" key="1">
    <source>
        <dbReference type="ARBA" id="ARBA00007870"/>
    </source>
</evidence>
<dbReference type="Pfam" id="PF02558">
    <property type="entry name" value="ApbA"/>
    <property type="match status" value="1"/>
</dbReference>
<gene>
    <name evidence="8" type="ORF">OH76DRAFT_345048</name>
</gene>
<dbReference type="Gene3D" id="1.10.1040.10">
    <property type="entry name" value="N-(1-d-carboxylethyl)-l-norvaline Dehydrogenase, domain 2"/>
    <property type="match status" value="1"/>
</dbReference>
<organism evidence="8 9">
    <name type="scientific">Lentinus brumalis</name>
    <dbReference type="NCBI Taxonomy" id="2498619"/>
    <lineage>
        <taxon>Eukaryota</taxon>
        <taxon>Fungi</taxon>
        <taxon>Dikarya</taxon>
        <taxon>Basidiomycota</taxon>
        <taxon>Agaricomycotina</taxon>
        <taxon>Agaricomycetes</taxon>
        <taxon>Polyporales</taxon>
        <taxon>Polyporaceae</taxon>
        <taxon>Lentinus</taxon>
    </lineage>
</organism>
<proteinExistence type="inferred from homology"/>
<keyword evidence="9" id="KW-1185">Reference proteome</keyword>
<dbReference type="InterPro" id="IPR036291">
    <property type="entry name" value="NAD(P)-bd_dom_sf"/>
</dbReference>
<dbReference type="NCBIfam" id="TIGR00745">
    <property type="entry name" value="apbA_panE"/>
    <property type="match status" value="1"/>
</dbReference>
<evidence type="ECO:0000259" key="7">
    <source>
        <dbReference type="Pfam" id="PF08546"/>
    </source>
</evidence>
<reference evidence="8 9" key="1">
    <citation type="journal article" date="2018" name="Biotechnol. Biofuels">
        <title>Integrative visual omics of the white-rot fungus Polyporus brumalis exposes the biotechnological potential of its oxidative enzymes for delignifying raw plant biomass.</title>
        <authorList>
            <person name="Miyauchi S."/>
            <person name="Rancon A."/>
            <person name="Drula E."/>
            <person name="Hage H."/>
            <person name="Chaduli D."/>
            <person name="Favel A."/>
            <person name="Grisel S."/>
            <person name="Henrissat B."/>
            <person name="Herpoel-Gimbert I."/>
            <person name="Ruiz-Duenas F.J."/>
            <person name="Chevret D."/>
            <person name="Hainaut M."/>
            <person name="Lin J."/>
            <person name="Wang M."/>
            <person name="Pangilinan J."/>
            <person name="Lipzen A."/>
            <person name="Lesage-Meessen L."/>
            <person name="Navarro D."/>
            <person name="Riley R."/>
            <person name="Grigoriev I.V."/>
            <person name="Zhou S."/>
            <person name="Raouche S."/>
            <person name="Rosso M.N."/>
        </authorList>
    </citation>
    <scope>NUCLEOTIDE SEQUENCE [LARGE SCALE GENOMIC DNA]</scope>
    <source>
        <strain evidence="8 9">BRFM 1820</strain>
    </source>
</reference>
<dbReference type="InterPro" id="IPR013752">
    <property type="entry name" value="KPA_reductase"/>
</dbReference>
<dbReference type="SUPFAM" id="SSF48179">
    <property type="entry name" value="6-phosphogluconate dehydrogenase C-terminal domain-like"/>
    <property type="match status" value="1"/>
</dbReference>
<keyword evidence="3" id="KW-0521">NADP</keyword>
<comment type="similarity">
    <text evidence="1">Belongs to the ketopantoate reductase family.</text>
</comment>
<dbReference type="AlphaFoldDB" id="A0A371DET7"/>
<sequence>MCTERGSNDIIHGRGVSSGELQLSTFRMWTGRASGRAALQRRVCCGRWLWSSLGRWSMHIHVVGLGAVGSFVAFHLRRTLAPKHSVYALHRLDTAPAISQRPHGWSVLLESEGVTHTQDGIMHLSYHPWHYYPSGSIRFAHWDPSRRRDLELPLSRPDDPHRLHHATHPIDSLIVTTKAYAVPDVLHGLRSLISRDTTIVLLHNGMGVYEKLTQSLFRDPHDRPNFVLCTNTHGLYRKDLMHTVQTGYGEIQLGIAPDPLGRNFEAALAREPQESLVPELSLDDIADPVDGASPRYLNLRNTIAALTGARALCATWRPYRDVQTALRKKLVVNAFVNPVSALMQCKNGEVLKSSHGVWIMKRLCQEAESIFRAELSAMNKAQQVAYEQFMENREDIDETIAPPEPLPYPRGLTKSALQTETARVVEQTKHNYSSMYRDVNLGQRTEIEYINGYLHHLARQYDQPAFVNEMLYQLVKMRTTIPYVGKPT</sequence>
<dbReference type="PANTHER" id="PTHR43765:SF2">
    <property type="entry name" value="2-DEHYDROPANTOATE 2-REDUCTASE"/>
    <property type="match status" value="1"/>
</dbReference>
<evidence type="ECO:0000256" key="3">
    <source>
        <dbReference type="ARBA" id="ARBA00022857"/>
    </source>
</evidence>
<dbReference type="Pfam" id="PF08546">
    <property type="entry name" value="ApbA_C"/>
    <property type="match status" value="1"/>
</dbReference>
<dbReference type="InterPro" id="IPR008927">
    <property type="entry name" value="6-PGluconate_DH-like_C_sf"/>
</dbReference>
<evidence type="ECO:0000256" key="5">
    <source>
        <dbReference type="ARBA" id="ARBA00032024"/>
    </source>
</evidence>
<dbReference type="GO" id="GO:0005739">
    <property type="term" value="C:mitochondrion"/>
    <property type="evidence" value="ECO:0007669"/>
    <property type="project" value="TreeGrafter"/>
</dbReference>
<dbReference type="Gene3D" id="3.40.50.720">
    <property type="entry name" value="NAD(P)-binding Rossmann-like Domain"/>
    <property type="match status" value="1"/>
</dbReference>
<dbReference type="PANTHER" id="PTHR43765">
    <property type="entry name" value="2-DEHYDROPANTOATE 2-REDUCTASE-RELATED"/>
    <property type="match status" value="1"/>
</dbReference>
<evidence type="ECO:0000256" key="2">
    <source>
        <dbReference type="ARBA" id="ARBA00013014"/>
    </source>
</evidence>
<dbReference type="InterPro" id="IPR050838">
    <property type="entry name" value="Ketopantoate_reductase"/>
</dbReference>
<dbReference type="EC" id="1.1.1.169" evidence="2"/>
<evidence type="ECO:0000313" key="8">
    <source>
        <dbReference type="EMBL" id="RDX51069.1"/>
    </source>
</evidence>
<feature type="domain" description="Ketopantoate reductase N-terminal" evidence="6">
    <location>
        <begin position="165"/>
        <end position="256"/>
    </location>
</feature>
<dbReference type="GO" id="GO:0015940">
    <property type="term" value="P:pantothenate biosynthetic process"/>
    <property type="evidence" value="ECO:0007669"/>
    <property type="project" value="InterPro"/>
</dbReference>
<evidence type="ECO:0000259" key="6">
    <source>
        <dbReference type="Pfam" id="PF02558"/>
    </source>
</evidence>
<dbReference type="InterPro" id="IPR003710">
    <property type="entry name" value="ApbA"/>
</dbReference>
<dbReference type="InterPro" id="IPR013328">
    <property type="entry name" value="6PGD_dom2"/>
</dbReference>
<evidence type="ECO:0000313" key="9">
    <source>
        <dbReference type="Proteomes" id="UP000256964"/>
    </source>
</evidence>
<name>A0A371DET7_9APHY</name>
<dbReference type="GO" id="GO:0008677">
    <property type="term" value="F:2-dehydropantoate 2-reductase activity"/>
    <property type="evidence" value="ECO:0007669"/>
    <property type="project" value="UniProtKB-EC"/>
</dbReference>
<keyword evidence="4" id="KW-0560">Oxidoreductase</keyword>
<dbReference type="SUPFAM" id="SSF51735">
    <property type="entry name" value="NAD(P)-binding Rossmann-fold domains"/>
    <property type="match status" value="1"/>
</dbReference>